<dbReference type="Proteomes" id="UP001249851">
    <property type="component" value="Unassembled WGS sequence"/>
</dbReference>
<sequence>MFPELFQRSSEALRWKSPVDEVVNLHHFVEGSSGTSRRQVRDCATKPVIFEHMGIDRSHKEGQTPDPRRETR</sequence>
<evidence type="ECO:0000313" key="2">
    <source>
        <dbReference type="EMBL" id="KAK2572948.1"/>
    </source>
</evidence>
<proteinExistence type="predicted"/>
<evidence type="ECO:0000313" key="3">
    <source>
        <dbReference type="Proteomes" id="UP001249851"/>
    </source>
</evidence>
<name>A0AAD9R4Y9_ACRCE</name>
<feature type="region of interest" description="Disordered" evidence="1">
    <location>
        <begin position="52"/>
        <end position="72"/>
    </location>
</feature>
<organism evidence="2 3">
    <name type="scientific">Acropora cervicornis</name>
    <name type="common">Staghorn coral</name>
    <dbReference type="NCBI Taxonomy" id="6130"/>
    <lineage>
        <taxon>Eukaryota</taxon>
        <taxon>Metazoa</taxon>
        <taxon>Cnidaria</taxon>
        <taxon>Anthozoa</taxon>
        <taxon>Hexacorallia</taxon>
        <taxon>Scleractinia</taxon>
        <taxon>Astrocoeniina</taxon>
        <taxon>Acroporidae</taxon>
        <taxon>Acropora</taxon>
    </lineage>
</organism>
<evidence type="ECO:0000256" key="1">
    <source>
        <dbReference type="SAM" id="MobiDB-lite"/>
    </source>
</evidence>
<comment type="caution">
    <text evidence="2">The sequence shown here is derived from an EMBL/GenBank/DDBJ whole genome shotgun (WGS) entry which is preliminary data.</text>
</comment>
<dbReference type="EMBL" id="JARQWQ010000003">
    <property type="protein sequence ID" value="KAK2572948.1"/>
    <property type="molecule type" value="Genomic_DNA"/>
</dbReference>
<feature type="compositionally biased region" description="Basic and acidic residues" evidence="1">
    <location>
        <begin position="53"/>
        <end position="72"/>
    </location>
</feature>
<keyword evidence="3" id="KW-1185">Reference proteome</keyword>
<accession>A0AAD9R4Y9</accession>
<gene>
    <name evidence="2" type="ORF">P5673_001964</name>
</gene>
<reference evidence="2" key="1">
    <citation type="journal article" date="2023" name="G3 (Bethesda)">
        <title>Whole genome assembly and annotation of the endangered Caribbean coral Acropora cervicornis.</title>
        <authorList>
            <person name="Selwyn J.D."/>
            <person name="Vollmer S.V."/>
        </authorList>
    </citation>
    <scope>NUCLEOTIDE SEQUENCE</scope>
    <source>
        <strain evidence="2">K2</strain>
    </source>
</reference>
<dbReference type="AlphaFoldDB" id="A0AAD9R4Y9"/>
<protein>
    <submittedName>
        <fullName evidence="2">Uncharacterized protein</fullName>
    </submittedName>
</protein>
<reference evidence="2" key="2">
    <citation type="journal article" date="2023" name="Science">
        <title>Genomic signatures of disease resistance in endangered staghorn corals.</title>
        <authorList>
            <person name="Vollmer S.V."/>
            <person name="Selwyn J.D."/>
            <person name="Despard B.A."/>
            <person name="Roesel C.L."/>
        </authorList>
    </citation>
    <scope>NUCLEOTIDE SEQUENCE</scope>
    <source>
        <strain evidence="2">K2</strain>
    </source>
</reference>